<sequence>MPNFTQSVVHFAPPLYAGEMVWQPPSQRVQDLIRQCAQIVINPRQEWLDAFDAAVLAASPTIASDPELAGAVIRSNHANLFFWGTANVRDPGAPVPPNTGPEPLSIARELVRRGVTEFPLDAYRVGEGVAWRRLMEIAFELTSDPAELHEMLDVCSQSISTFVDTTLAGIAAQIDLERDDLTRGTHAERRETVALLLEGAPIPRQRAEARLGHALTGVHTASVIWSEDPGGDMSGLDRAAEAFGQDCGDPRPLSVLASTATRWVWAAGNADLQHGFEALTRVAGDLDGVRIAVGPAAQGLDGFRRSHFDAITTQQMMARLHSTQQIARFTDVELIALITAEPDRAAEFVSHNLGAFETADTEMQATVRVFVHEQCNASRAATRLYLHRNTLLRRLARADELLPRPLAENSVAVAVALDVLRWRGDATG</sequence>
<reference evidence="4 5" key="1">
    <citation type="journal article" date="2019" name="Emerg. Microbes Infect.">
        <title>Comprehensive subspecies identification of 175 nontuberculous mycobacteria species based on 7547 genomic profiles.</title>
        <authorList>
            <person name="Matsumoto Y."/>
            <person name="Kinjo T."/>
            <person name="Motooka D."/>
            <person name="Nabeya D."/>
            <person name="Jung N."/>
            <person name="Uechi K."/>
            <person name="Horii T."/>
            <person name="Iida T."/>
            <person name="Fujita J."/>
            <person name="Nakamura S."/>
        </authorList>
    </citation>
    <scope>NUCLEOTIDE SEQUENCE [LARGE SCALE GENOMIC DNA]</scope>
    <source>
        <strain evidence="4 5">JCM 12272</strain>
    </source>
</reference>
<feature type="domain" description="PucR C-terminal helix-turn-helix" evidence="2">
    <location>
        <begin position="365"/>
        <end position="417"/>
    </location>
</feature>
<dbReference type="PANTHER" id="PTHR33744:SF1">
    <property type="entry name" value="DNA-BINDING TRANSCRIPTIONAL ACTIVATOR ADER"/>
    <property type="match status" value="1"/>
</dbReference>
<evidence type="ECO:0000259" key="3">
    <source>
        <dbReference type="Pfam" id="PF17853"/>
    </source>
</evidence>
<dbReference type="InterPro" id="IPR042070">
    <property type="entry name" value="PucR_C-HTH_sf"/>
</dbReference>
<keyword evidence="5" id="KW-1185">Reference proteome</keyword>
<dbReference type="Proteomes" id="UP000466906">
    <property type="component" value="Chromosome"/>
</dbReference>
<dbReference type="Gene3D" id="1.10.10.2840">
    <property type="entry name" value="PucR C-terminal helix-turn-helix domain"/>
    <property type="match status" value="1"/>
</dbReference>
<dbReference type="InterPro" id="IPR041522">
    <property type="entry name" value="CdaR_GGDEF"/>
</dbReference>
<gene>
    <name evidence="4" type="ORF">MALV_48960</name>
</gene>
<dbReference type="KEGG" id="malv:MALV_48960"/>
<dbReference type="AlphaFoldDB" id="A0A6N4V298"/>
<dbReference type="SUPFAM" id="SSF46689">
    <property type="entry name" value="Homeodomain-like"/>
    <property type="match status" value="1"/>
</dbReference>
<evidence type="ECO:0000256" key="1">
    <source>
        <dbReference type="ARBA" id="ARBA00006754"/>
    </source>
</evidence>
<dbReference type="InterPro" id="IPR009057">
    <property type="entry name" value="Homeodomain-like_sf"/>
</dbReference>
<evidence type="ECO:0000259" key="2">
    <source>
        <dbReference type="Pfam" id="PF13556"/>
    </source>
</evidence>
<evidence type="ECO:0000313" key="5">
    <source>
        <dbReference type="Proteomes" id="UP000466906"/>
    </source>
</evidence>
<name>A0A6N4V298_9MYCO</name>
<feature type="domain" description="CdaR GGDEF-like" evidence="3">
    <location>
        <begin position="206"/>
        <end position="315"/>
    </location>
</feature>
<dbReference type="Pfam" id="PF13556">
    <property type="entry name" value="HTH_30"/>
    <property type="match status" value="1"/>
</dbReference>
<evidence type="ECO:0008006" key="6">
    <source>
        <dbReference type="Google" id="ProtNLM"/>
    </source>
</evidence>
<organism evidence="4 5">
    <name type="scientific">Mycolicibacterium alvei</name>
    <dbReference type="NCBI Taxonomy" id="67081"/>
    <lineage>
        <taxon>Bacteria</taxon>
        <taxon>Bacillati</taxon>
        <taxon>Actinomycetota</taxon>
        <taxon>Actinomycetes</taxon>
        <taxon>Mycobacteriales</taxon>
        <taxon>Mycobacteriaceae</taxon>
        <taxon>Mycolicibacterium</taxon>
    </lineage>
</organism>
<dbReference type="Pfam" id="PF17853">
    <property type="entry name" value="GGDEF_2"/>
    <property type="match status" value="1"/>
</dbReference>
<proteinExistence type="inferred from homology"/>
<dbReference type="PANTHER" id="PTHR33744">
    <property type="entry name" value="CARBOHYDRATE DIACID REGULATOR"/>
    <property type="match status" value="1"/>
</dbReference>
<evidence type="ECO:0000313" key="4">
    <source>
        <dbReference type="EMBL" id="BBX29771.1"/>
    </source>
</evidence>
<accession>A0A6N4V298</accession>
<dbReference type="EMBL" id="AP022565">
    <property type="protein sequence ID" value="BBX29771.1"/>
    <property type="molecule type" value="Genomic_DNA"/>
</dbReference>
<protein>
    <recommendedName>
        <fullName evidence="6">Transcriptional regulator</fullName>
    </recommendedName>
</protein>
<dbReference type="InterPro" id="IPR051448">
    <property type="entry name" value="CdaR-like_regulators"/>
</dbReference>
<comment type="similarity">
    <text evidence="1">Belongs to the CdaR family.</text>
</comment>
<dbReference type="InterPro" id="IPR025736">
    <property type="entry name" value="PucR_C-HTH_dom"/>
</dbReference>